<proteinExistence type="predicted"/>
<dbReference type="STRING" id="260086.SAMN05216207_101375"/>
<reference evidence="4 5" key="1">
    <citation type="submission" date="2016-10" db="EMBL/GenBank/DDBJ databases">
        <authorList>
            <person name="de Groot N.N."/>
        </authorList>
    </citation>
    <scope>NUCLEOTIDE SEQUENCE [LARGE SCALE GENOMIC DNA]</scope>
    <source>
        <strain evidence="4 5">CGMCC 4.1877</strain>
    </source>
</reference>
<dbReference type="AlphaFoldDB" id="A0A1I4YEH4"/>
<dbReference type="InterPro" id="IPR000873">
    <property type="entry name" value="AMP-dep_synth/lig_dom"/>
</dbReference>
<dbReference type="GO" id="GO:0016878">
    <property type="term" value="F:acid-thiol ligase activity"/>
    <property type="evidence" value="ECO:0007669"/>
    <property type="project" value="UniProtKB-ARBA"/>
</dbReference>
<dbReference type="Gene3D" id="3.30.300.30">
    <property type="match status" value="1"/>
</dbReference>
<dbReference type="PANTHER" id="PTHR43767">
    <property type="entry name" value="LONG-CHAIN-FATTY-ACID--COA LIGASE"/>
    <property type="match status" value="1"/>
</dbReference>
<feature type="region of interest" description="Disordered" evidence="1">
    <location>
        <begin position="502"/>
        <end position="521"/>
    </location>
</feature>
<dbReference type="PROSITE" id="PS00455">
    <property type="entry name" value="AMP_BINDING"/>
    <property type="match status" value="1"/>
</dbReference>
<evidence type="ECO:0000313" key="4">
    <source>
        <dbReference type="EMBL" id="SFN36434.1"/>
    </source>
</evidence>
<dbReference type="InterPro" id="IPR042099">
    <property type="entry name" value="ANL_N_sf"/>
</dbReference>
<dbReference type="InterPro" id="IPR045851">
    <property type="entry name" value="AMP-bd_C_sf"/>
</dbReference>
<name>A0A1I4YEH4_PSUAM</name>
<dbReference type="Gene3D" id="3.40.50.12780">
    <property type="entry name" value="N-terminal domain of ligase-like"/>
    <property type="match status" value="1"/>
</dbReference>
<organism evidence="4 5">
    <name type="scientific">Pseudonocardia ammonioxydans</name>
    <dbReference type="NCBI Taxonomy" id="260086"/>
    <lineage>
        <taxon>Bacteria</taxon>
        <taxon>Bacillati</taxon>
        <taxon>Actinomycetota</taxon>
        <taxon>Actinomycetes</taxon>
        <taxon>Pseudonocardiales</taxon>
        <taxon>Pseudonocardiaceae</taxon>
        <taxon>Pseudonocardia</taxon>
    </lineage>
</organism>
<feature type="domain" description="AMP-binding enzyme C-terminal" evidence="3">
    <location>
        <begin position="418"/>
        <end position="496"/>
    </location>
</feature>
<dbReference type="InterPro" id="IPR025110">
    <property type="entry name" value="AMP-bd_C"/>
</dbReference>
<dbReference type="Pfam" id="PF13193">
    <property type="entry name" value="AMP-binding_C"/>
    <property type="match status" value="1"/>
</dbReference>
<dbReference type="InterPro" id="IPR020845">
    <property type="entry name" value="AMP-binding_CS"/>
</dbReference>
<evidence type="ECO:0000259" key="3">
    <source>
        <dbReference type="Pfam" id="PF13193"/>
    </source>
</evidence>
<evidence type="ECO:0000313" key="5">
    <source>
        <dbReference type="Proteomes" id="UP000199614"/>
    </source>
</evidence>
<feature type="domain" description="AMP-dependent synthetase/ligase" evidence="2">
    <location>
        <begin position="9"/>
        <end position="361"/>
    </location>
</feature>
<protein>
    <submittedName>
        <fullName evidence="4">Long-chain acyl-CoA synthetase</fullName>
    </submittedName>
</protein>
<dbReference type="OrthoDB" id="9803968at2"/>
<dbReference type="PANTHER" id="PTHR43767:SF1">
    <property type="entry name" value="NONRIBOSOMAL PEPTIDE SYNTHASE PES1 (EUROFUNG)-RELATED"/>
    <property type="match status" value="1"/>
</dbReference>
<sequence length="521" mass="55038">MLDRLGFAAIAATDPSRVAVLDADGTSTSYGELARRVDRLSHAFAARGLGPGDTVAAVLPNRRAYYEVRLATGQSGLYFTPIGHHLTTAEIAYVVADSEARLVVADRTLTGTVGAALDEIGFGPGGRIAVDGAPGWTDYEQLLAGQPDGPLPQPRAGEVMGYTSGTTGRPKAVRKPLPDGPPRFSQHVLDFMARLDIRPGREVHLAAAPLYHAAPGTFSAVALALGHTVVLAERPTPEEWLRLVEQHRVSVTFTVPTTLQRLVRLPAAVRGGHDTSSLRSVVHAGAPCPPEVKRQAIELLGPVLTEFYGATEGSATALTSAEWLTKPGSVGYPLPGTRVRVLDDDGRDVPTGEAGTVHFSLPTPFEYFKAPAKTASAMHDGLFTAGDIGHLDDDGWLFLHDRRTDLVISGGVNLYPAEIEGVLAAHPAVADAAVIGVPDPEWGQRAVAVVQPEPGVPAGSALADQLVAHCRTALAGYKVPRTIEFTDELPRTASGKLLRRELRDARRAPAPDQAPPTNSAG</sequence>
<accession>A0A1I4YEH4</accession>
<dbReference type="SUPFAM" id="SSF56801">
    <property type="entry name" value="Acetyl-CoA synthetase-like"/>
    <property type="match status" value="1"/>
</dbReference>
<dbReference type="Pfam" id="PF00501">
    <property type="entry name" value="AMP-binding"/>
    <property type="match status" value="1"/>
</dbReference>
<gene>
    <name evidence="4" type="ORF">SAMN05216207_101375</name>
</gene>
<dbReference type="InterPro" id="IPR050237">
    <property type="entry name" value="ATP-dep_AMP-bd_enzyme"/>
</dbReference>
<evidence type="ECO:0000259" key="2">
    <source>
        <dbReference type="Pfam" id="PF00501"/>
    </source>
</evidence>
<dbReference type="Proteomes" id="UP000199614">
    <property type="component" value="Unassembled WGS sequence"/>
</dbReference>
<evidence type="ECO:0000256" key="1">
    <source>
        <dbReference type="SAM" id="MobiDB-lite"/>
    </source>
</evidence>
<keyword evidence="5" id="KW-1185">Reference proteome</keyword>
<dbReference type="EMBL" id="FOUY01000013">
    <property type="protein sequence ID" value="SFN36434.1"/>
    <property type="molecule type" value="Genomic_DNA"/>
</dbReference>